<dbReference type="RefSeq" id="WP_073131661.1">
    <property type="nucleotide sequence ID" value="NZ_FQZF01000004.1"/>
</dbReference>
<organism evidence="2 3">
    <name type="scientific">Muricoccus roseus</name>
    <dbReference type="NCBI Taxonomy" id="198092"/>
    <lineage>
        <taxon>Bacteria</taxon>
        <taxon>Pseudomonadati</taxon>
        <taxon>Pseudomonadota</taxon>
        <taxon>Alphaproteobacteria</taxon>
        <taxon>Acetobacterales</taxon>
        <taxon>Roseomonadaceae</taxon>
        <taxon>Muricoccus</taxon>
    </lineage>
</organism>
<dbReference type="SUPFAM" id="SSF53335">
    <property type="entry name" value="S-adenosyl-L-methionine-dependent methyltransferases"/>
    <property type="match status" value="1"/>
</dbReference>
<sequence>MASSAHPAPPDAEETKPLAVRDAEALRLALASAEPGSVVEIGTSFTLGEALRLDRPLHLRAAPGPRPVLTLAGEASLILGAGAGGGSLRGLGLTSRGHRARPLLELRGPARVRLEDLLLTEAEGAGLEAKGCAELYLRDILLAELGLQGASFSACTNLDAALILSGIGRRARSAGVTLTGGGGTLRLRAAEVSGNAVTLQPGEAEAGHDIALEATQSFRGLAIMGSAERVVGGATAHVVAEEMDDVAVLLSNCRGITLDLHARRCAPLQLNGGAGARDCRIALHSDRPGQVVQRGGSGGNMIIDEPLAGWPATEPPPRLAAYPRHEVEETCSVCGWHGRFRRTHRLLRETFACGSCRATLRYRSQASALLASLAGGLHPTMKALAESGWLADKAVFEPGQSGPLRPYLSRAQRYAVSTFRPGIPSGEMWEGVECQDLTATSFADESFDLVVSSDIMEHVRRPERAWAEIRRILKPGGLHVFSIPLVAPMPPHSVARVDVSGEEDVHLLPEVYHGDGAGGRSLVYTDFGADLLDQLAALGLPTQALLHPGGDPVCAPALSFVSRRLNR</sequence>
<dbReference type="OrthoDB" id="7171187at2"/>
<dbReference type="Proteomes" id="UP000184387">
    <property type="component" value="Unassembled WGS sequence"/>
</dbReference>
<dbReference type="InterPro" id="IPR013216">
    <property type="entry name" value="Methyltransf_11"/>
</dbReference>
<dbReference type="GO" id="GO:0008757">
    <property type="term" value="F:S-adenosylmethionine-dependent methyltransferase activity"/>
    <property type="evidence" value="ECO:0007669"/>
    <property type="project" value="InterPro"/>
</dbReference>
<name>A0A1M6CZR8_9PROT</name>
<dbReference type="SUPFAM" id="SSF51126">
    <property type="entry name" value="Pectin lyase-like"/>
    <property type="match status" value="1"/>
</dbReference>
<evidence type="ECO:0000313" key="3">
    <source>
        <dbReference type="Proteomes" id="UP000184387"/>
    </source>
</evidence>
<evidence type="ECO:0000313" key="2">
    <source>
        <dbReference type="EMBL" id="SHI66496.1"/>
    </source>
</evidence>
<dbReference type="AlphaFoldDB" id="A0A1M6CZR8"/>
<dbReference type="Gene3D" id="3.40.50.150">
    <property type="entry name" value="Vaccinia Virus protein VP39"/>
    <property type="match status" value="1"/>
</dbReference>
<dbReference type="InterPro" id="IPR029063">
    <property type="entry name" value="SAM-dependent_MTases_sf"/>
</dbReference>
<evidence type="ECO:0000259" key="1">
    <source>
        <dbReference type="Pfam" id="PF08241"/>
    </source>
</evidence>
<reference evidence="2 3" key="1">
    <citation type="submission" date="2016-11" db="EMBL/GenBank/DDBJ databases">
        <authorList>
            <person name="Jaros S."/>
            <person name="Januszkiewicz K."/>
            <person name="Wedrychowicz H."/>
        </authorList>
    </citation>
    <scope>NUCLEOTIDE SEQUENCE [LARGE SCALE GENOMIC DNA]</scope>
    <source>
        <strain evidence="2 3">DSM 14916</strain>
    </source>
</reference>
<dbReference type="STRING" id="198092.SAMN02745194_00772"/>
<keyword evidence="2" id="KW-0489">Methyltransferase</keyword>
<dbReference type="EMBL" id="FQZF01000004">
    <property type="protein sequence ID" value="SHI66496.1"/>
    <property type="molecule type" value="Genomic_DNA"/>
</dbReference>
<dbReference type="GO" id="GO:0032259">
    <property type="term" value="P:methylation"/>
    <property type="evidence" value="ECO:0007669"/>
    <property type="project" value="UniProtKB-KW"/>
</dbReference>
<gene>
    <name evidence="2" type="ORF">SAMN02745194_00772</name>
</gene>
<dbReference type="Pfam" id="PF08241">
    <property type="entry name" value="Methyltransf_11"/>
    <property type="match status" value="1"/>
</dbReference>
<feature type="domain" description="Methyltransferase type 11" evidence="1">
    <location>
        <begin position="433"/>
        <end position="481"/>
    </location>
</feature>
<proteinExistence type="predicted"/>
<keyword evidence="3" id="KW-1185">Reference proteome</keyword>
<protein>
    <submittedName>
        <fullName evidence="2">Methyltransferase domain-containing protein</fullName>
    </submittedName>
</protein>
<keyword evidence="2" id="KW-0808">Transferase</keyword>
<dbReference type="InterPro" id="IPR011050">
    <property type="entry name" value="Pectin_lyase_fold/virulence"/>
</dbReference>
<accession>A0A1M6CZR8</accession>